<keyword evidence="3" id="KW-0689">Ribosomal protein</keyword>
<evidence type="ECO:0000256" key="2">
    <source>
        <dbReference type="ARBA" id="ARBA00005557"/>
    </source>
</evidence>
<comment type="caution">
    <text evidence="7">The sequence shown here is derived from an EMBL/GenBank/DDBJ whole genome shotgun (WGS) entry which is preliminary data.</text>
</comment>
<evidence type="ECO:0000313" key="8">
    <source>
        <dbReference type="Proteomes" id="UP000789831"/>
    </source>
</evidence>
<dbReference type="PANTHER" id="PTHR28236">
    <property type="entry name" value="54S RIBOSOMAL PROTEIN L44, MITOCHONDRIAL"/>
    <property type="match status" value="1"/>
</dbReference>
<gene>
    <name evidence="7" type="ORF">AGERDE_LOCUS2779</name>
</gene>
<accession>A0A9N8W342</accession>
<evidence type="ECO:0000256" key="6">
    <source>
        <dbReference type="ARBA" id="ARBA00035180"/>
    </source>
</evidence>
<keyword evidence="5" id="KW-0687">Ribonucleoprotein</keyword>
<proteinExistence type="inferred from homology"/>
<dbReference type="Pfam" id="PF10780">
    <property type="entry name" value="MRP_L53"/>
    <property type="match status" value="1"/>
</dbReference>
<evidence type="ECO:0000256" key="1">
    <source>
        <dbReference type="ARBA" id="ARBA00004173"/>
    </source>
</evidence>
<dbReference type="InterPro" id="IPR019716">
    <property type="entry name" value="Ribosomal_mL53"/>
</dbReference>
<evidence type="ECO:0000256" key="4">
    <source>
        <dbReference type="ARBA" id="ARBA00023128"/>
    </source>
</evidence>
<organism evidence="7 8">
    <name type="scientific">Ambispora gerdemannii</name>
    <dbReference type="NCBI Taxonomy" id="144530"/>
    <lineage>
        <taxon>Eukaryota</taxon>
        <taxon>Fungi</taxon>
        <taxon>Fungi incertae sedis</taxon>
        <taxon>Mucoromycota</taxon>
        <taxon>Glomeromycotina</taxon>
        <taxon>Glomeromycetes</taxon>
        <taxon>Archaeosporales</taxon>
        <taxon>Ambisporaceae</taxon>
        <taxon>Ambispora</taxon>
    </lineage>
</organism>
<dbReference type="AlphaFoldDB" id="A0A9N8W342"/>
<dbReference type="Gene3D" id="3.40.30.10">
    <property type="entry name" value="Glutaredoxin"/>
    <property type="match status" value="1"/>
</dbReference>
<comment type="similarity">
    <text evidence="2">Belongs to the mitochondrion-specific ribosomal protein mL53 family.</text>
</comment>
<name>A0A9N8W342_9GLOM</name>
<dbReference type="PANTHER" id="PTHR28236:SF1">
    <property type="entry name" value="LARGE RIBOSOMAL SUBUNIT PROTEIN ML53"/>
    <property type="match status" value="1"/>
</dbReference>
<dbReference type="EMBL" id="CAJVPL010000244">
    <property type="protein sequence ID" value="CAG8471854.1"/>
    <property type="molecule type" value="Genomic_DNA"/>
</dbReference>
<evidence type="ECO:0000256" key="5">
    <source>
        <dbReference type="ARBA" id="ARBA00023274"/>
    </source>
</evidence>
<comment type="subcellular location">
    <subcellularLocation>
        <location evidence="1">Mitochondrion</location>
    </subcellularLocation>
</comment>
<dbReference type="OrthoDB" id="4136894at2759"/>
<sequence length="98" mass="11249">MLKYINQVNVKFSPFAKNARTPRIFLSRVMMDEARLLNPHIKINTTVFTDINAQPSISVTFRDGKTLDFATEAMKIDDVLNVVKKHARKLRDLEEANS</sequence>
<protein>
    <recommendedName>
        <fullName evidence="6">Large ribosomal subunit protein mL53</fullName>
    </recommendedName>
</protein>
<keyword evidence="4" id="KW-0496">Mitochondrion</keyword>
<evidence type="ECO:0000313" key="7">
    <source>
        <dbReference type="EMBL" id="CAG8471854.1"/>
    </source>
</evidence>
<keyword evidence="8" id="KW-1185">Reference proteome</keyword>
<reference evidence="7" key="1">
    <citation type="submission" date="2021-06" db="EMBL/GenBank/DDBJ databases">
        <authorList>
            <person name="Kallberg Y."/>
            <person name="Tangrot J."/>
            <person name="Rosling A."/>
        </authorList>
    </citation>
    <scope>NUCLEOTIDE SEQUENCE</scope>
    <source>
        <strain evidence="7">MT106</strain>
    </source>
</reference>
<dbReference type="GO" id="GO:0005762">
    <property type="term" value="C:mitochondrial large ribosomal subunit"/>
    <property type="evidence" value="ECO:0007669"/>
    <property type="project" value="TreeGrafter"/>
</dbReference>
<evidence type="ECO:0000256" key="3">
    <source>
        <dbReference type="ARBA" id="ARBA00022980"/>
    </source>
</evidence>
<dbReference type="InterPro" id="IPR042776">
    <property type="entry name" value="Ribosomal_mL53_fung"/>
</dbReference>
<dbReference type="GO" id="GO:0003735">
    <property type="term" value="F:structural constituent of ribosome"/>
    <property type="evidence" value="ECO:0007669"/>
    <property type="project" value="TreeGrafter"/>
</dbReference>
<dbReference type="Proteomes" id="UP000789831">
    <property type="component" value="Unassembled WGS sequence"/>
</dbReference>